<keyword evidence="1" id="KW-0472">Membrane</keyword>
<dbReference type="AlphaFoldDB" id="A0A1F6DDG2"/>
<dbReference type="SUPFAM" id="SSF54523">
    <property type="entry name" value="Pili subunits"/>
    <property type="match status" value="1"/>
</dbReference>
<evidence type="ECO:0000256" key="1">
    <source>
        <dbReference type="SAM" id="Phobius"/>
    </source>
</evidence>
<dbReference type="EMBL" id="MFLD01000026">
    <property type="protein sequence ID" value="OGG59445.1"/>
    <property type="molecule type" value="Genomic_DNA"/>
</dbReference>
<organism evidence="2 3">
    <name type="scientific">Candidatus Kaiserbacteria bacterium RIFCSPHIGHO2_02_FULL_49_16</name>
    <dbReference type="NCBI Taxonomy" id="1798490"/>
    <lineage>
        <taxon>Bacteria</taxon>
        <taxon>Candidatus Kaiseribacteriota</taxon>
    </lineage>
</organism>
<evidence type="ECO:0000313" key="2">
    <source>
        <dbReference type="EMBL" id="OGG59445.1"/>
    </source>
</evidence>
<dbReference type="Pfam" id="PF07963">
    <property type="entry name" value="N_methyl"/>
    <property type="match status" value="1"/>
</dbReference>
<keyword evidence="1" id="KW-0812">Transmembrane</keyword>
<keyword evidence="1" id="KW-1133">Transmembrane helix</keyword>
<sequence length="217" mass="23948">MKFRKKNYHSSARLHGFIRDTRYAIRDERGFTLVELIVSIGLFSIVMLVSVGALLALTGANRKAQALQSVMNNLNIALDGMVRSIRMGSYYHCDTNTPSDISVAKDCAIDGDSLIAFKPFCDENCDQSNRWVYYYDVSDKRIYKSEQGGANPVALTSSEITMDNMRFYVAGTATGNSGDTEQPKVVITLTGTADATNAKTKTTFNIQATAVQRQLDL</sequence>
<reference evidence="2 3" key="1">
    <citation type="journal article" date="2016" name="Nat. Commun.">
        <title>Thousands of microbial genomes shed light on interconnected biogeochemical processes in an aquifer system.</title>
        <authorList>
            <person name="Anantharaman K."/>
            <person name="Brown C.T."/>
            <person name="Hug L.A."/>
            <person name="Sharon I."/>
            <person name="Castelle C.J."/>
            <person name="Probst A.J."/>
            <person name="Thomas B.C."/>
            <person name="Singh A."/>
            <person name="Wilkins M.J."/>
            <person name="Karaoz U."/>
            <person name="Brodie E.L."/>
            <person name="Williams K.H."/>
            <person name="Hubbard S.S."/>
            <person name="Banfield J.F."/>
        </authorList>
    </citation>
    <scope>NUCLEOTIDE SEQUENCE [LARGE SCALE GENOMIC DNA]</scope>
</reference>
<accession>A0A1F6DDG2</accession>
<evidence type="ECO:0000313" key="3">
    <source>
        <dbReference type="Proteomes" id="UP000178042"/>
    </source>
</evidence>
<dbReference type="PROSITE" id="PS00409">
    <property type="entry name" value="PROKAR_NTER_METHYL"/>
    <property type="match status" value="1"/>
</dbReference>
<evidence type="ECO:0008006" key="4">
    <source>
        <dbReference type="Google" id="ProtNLM"/>
    </source>
</evidence>
<dbReference type="InterPro" id="IPR045584">
    <property type="entry name" value="Pilin-like"/>
</dbReference>
<dbReference type="NCBIfam" id="TIGR02532">
    <property type="entry name" value="IV_pilin_GFxxxE"/>
    <property type="match status" value="1"/>
</dbReference>
<comment type="caution">
    <text evidence="2">The sequence shown here is derived from an EMBL/GenBank/DDBJ whole genome shotgun (WGS) entry which is preliminary data.</text>
</comment>
<dbReference type="InterPro" id="IPR012902">
    <property type="entry name" value="N_methyl_site"/>
</dbReference>
<gene>
    <name evidence="2" type="ORF">A3C86_00620</name>
</gene>
<dbReference type="Proteomes" id="UP000178042">
    <property type="component" value="Unassembled WGS sequence"/>
</dbReference>
<proteinExistence type="predicted"/>
<protein>
    <recommendedName>
        <fullName evidence="4">Type II secretion system protein J</fullName>
    </recommendedName>
</protein>
<name>A0A1F6DDG2_9BACT</name>
<feature type="transmembrane region" description="Helical" evidence="1">
    <location>
        <begin position="36"/>
        <end position="57"/>
    </location>
</feature>